<evidence type="ECO:0000313" key="14">
    <source>
        <dbReference type="EMBL" id="RDY78044.1"/>
    </source>
</evidence>
<evidence type="ECO:0000256" key="9">
    <source>
        <dbReference type="ARBA" id="ARBA00022967"/>
    </source>
</evidence>
<reference evidence="14 17" key="3">
    <citation type="journal article" date="2018" name="Emerg. Microbes Infect.">
        <title>Phenotypic and molecular analysis of nontypeable Group B streptococci: identification of cps2a and hybrid cps2a/cps5 Group B streptococcal capsule gene clusters.</title>
        <authorList>
            <person name="Alhhazmi A."/>
            <person name="Tyrrell G.J."/>
        </authorList>
    </citation>
    <scope>NUCLEOTIDE SEQUENCE [LARGE SCALE GENOMIC DNA]</scope>
    <source>
        <strain evidence="14 17">PLGBS17</strain>
    </source>
</reference>
<dbReference type="Proteomes" id="UP000035174">
    <property type="component" value="Unassembled WGS sequence"/>
</dbReference>
<dbReference type="CDD" id="cd03215">
    <property type="entry name" value="ABC_Carb_Monos_II"/>
    <property type="match status" value="1"/>
</dbReference>
<keyword evidence="10" id="KW-0472">Membrane</keyword>
<evidence type="ECO:0000256" key="3">
    <source>
        <dbReference type="ARBA" id="ARBA00022448"/>
    </source>
</evidence>
<dbReference type="InterPro" id="IPR017871">
    <property type="entry name" value="ABC_transporter-like_CS"/>
</dbReference>
<comment type="subcellular location">
    <subcellularLocation>
        <location evidence="2">Cell inner membrane</location>
    </subcellularLocation>
    <subcellularLocation>
        <location evidence="1">Cell membrane</location>
        <topology evidence="1">Peripheral membrane protein</topology>
    </subcellularLocation>
</comment>
<evidence type="ECO:0000313" key="13">
    <source>
        <dbReference type="EMBL" id="OCM72637.1"/>
    </source>
</evidence>
<dbReference type="GO" id="GO:0015749">
    <property type="term" value="P:monosaccharide transmembrane transport"/>
    <property type="evidence" value="ECO:0007669"/>
    <property type="project" value="UniProtKB-ARBA"/>
</dbReference>
<dbReference type="GO" id="GO:0005886">
    <property type="term" value="C:plasma membrane"/>
    <property type="evidence" value="ECO:0007669"/>
    <property type="project" value="UniProtKB-SubCell"/>
</dbReference>
<comment type="caution">
    <text evidence="13">The sequence shown here is derived from an EMBL/GenBank/DDBJ whole genome shotgun (WGS) entry which is preliminary data.</text>
</comment>
<dbReference type="FunFam" id="3.40.50.300:FF:000127">
    <property type="entry name" value="Ribose import ATP-binding protein RbsA"/>
    <property type="match status" value="1"/>
</dbReference>
<protein>
    <submittedName>
        <fullName evidence="12">D-ribose transporter ATP-binding protein</fullName>
    </submittedName>
    <submittedName>
        <fullName evidence="13">D-xylose ABC transporter ATP-binding protein</fullName>
    </submittedName>
    <submittedName>
        <fullName evidence="14">Ribose import ATP-binding protein RbsA</fullName>
    </submittedName>
</protein>
<dbReference type="KEGG" id="sage:EN72_00855"/>
<dbReference type="SUPFAM" id="SSF52540">
    <property type="entry name" value="P-loop containing nucleoside triphosphate hydrolases"/>
    <property type="match status" value="2"/>
</dbReference>
<dbReference type="SMART" id="SM00382">
    <property type="entry name" value="AAA"/>
    <property type="match status" value="2"/>
</dbReference>
<dbReference type="PROSITE" id="PS00211">
    <property type="entry name" value="ABC_TRANSPORTER_1"/>
    <property type="match status" value="2"/>
</dbReference>
<evidence type="ECO:0000313" key="17">
    <source>
        <dbReference type="Proteomes" id="UP000256718"/>
    </source>
</evidence>
<evidence type="ECO:0000256" key="7">
    <source>
        <dbReference type="ARBA" id="ARBA00022741"/>
    </source>
</evidence>
<evidence type="ECO:0000256" key="4">
    <source>
        <dbReference type="ARBA" id="ARBA00022475"/>
    </source>
</evidence>
<accession>A0A0E1EF35</accession>
<name>A0A0E1EF35_STRAG</name>
<dbReference type="InterPro" id="IPR003439">
    <property type="entry name" value="ABC_transporter-like_ATP-bd"/>
</dbReference>
<dbReference type="FunFam" id="3.40.50.300:FF:000126">
    <property type="entry name" value="Galactose/methyl galactoside import ATP-binding protein MglA"/>
    <property type="match status" value="1"/>
</dbReference>
<reference evidence="13 16" key="2">
    <citation type="journal article" date="2016" name="Sci. Rep.">
        <title>Serotype IV Streptococcus agalactiae ST-452 has arisen from large genomic recombination events between CC23 and the hypervirulent CC17 lineages.</title>
        <authorList>
            <person name="Campisi E."/>
            <person name="Rinaudo C.D."/>
            <person name="Donati C."/>
            <person name="Barucco M."/>
            <person name="Torricelli G."/>
            <person name="Edwards M.S."/>
            <person name="Baker C.J."/>
            <person name="Margarit I."/>
            <person name="Rosini R."/>
        </authorList>
    </citation>
    <scope>NUCLEOTIDE SEQUENCE [LARGE SCALE GENOMIC DNA]</scope>
    <source>
        <strain evidence="13 16">CZ-PW-140</strain>
    </source>
</reference>
<dbReference type="SMR" id="A0A0E1EF35"/>
<evidence type="ECO:0000256" key="8">
    <source>
        <dbReference type="ARBA" id="ARBA00022840"/>
    </source>
</evidence>
<proteinExistence type="predicted"/>
<dbReference type="AlphaFoldDB" id="A0A0E1EF35"/>
<dbReference type="InterPro" id="IPR003593">
    <property type="entry name" value="AAA+_ATPase"/>
</dbReference>
<dbReference type="GO" id="GO:0005524">
    <property type="term" value="F:ATP binding"/>
    <property type="evidence" value="ECO:0007669"/>
    <property type="project" value="UniProtKB-KW"/>
</dbReference>
<evidence type="ECO:0000256" key="2">
    <source>
        <dbReference type="ARBA" id="ARBA00004533"/>
    </source>
</evidence>
<organism evidence="13 16">
    <name type="scientific">Streptococcus agalactiae</name>
    <dbReference type="NCBI Taxonomy" id="1311"/>
    <lineage>
        <taxon>Bacteria</taxon>
        <taxon>Bacillati</taxon>
        <taxon>Bacillota</taxon>
        <taxon>Bacilli</taxon>
        <taxon>Lactobacillales</taxon>
        <taxon>Streptococcaceae</taxon>
        <taxon>Streptococcus</taxon>
    </lineage>
</organism>
<gene>
    <name evidence="13" type="ORF">AX245_01825</name>
    <name evidence="14" type="ORF">C4618_10785</name>
    <name evidence="12" type="ORF">WA45_09670</name>
</gene>
<dbReference type="Gene3D" id="3.40.50.300">
    <property type="entry name" value="P-loop containing nucleotide triphosphate hydrolases"/>
    <property type="match status" value="2"/>
</dbReference>
<dbReference type="InterPro" id="IPR050107">
    <property type="entry name" value="ABC_carbohydrate_import_ATPase"/>
</dbReference>
<keyword evidence="6" id="KW-0677">Repeat</keyword>
<evidence type="ECO:0000256" key="10">
    <source>
        <dbReference type="ARBA" id="ARBA00023136"/>
    </source>
</evidence>
<evidence type="ECO:0000313" key="16">
    <source>
        <dbReference type="Proteomes" id="UP000093122"/>
    </source>
</evidence>
<keyword evidence="8 13" id="KW-0067">ATP-binding</keyword>
<sequence length="492" mass="54923">MKIDMRNISKSFGTNKVLEKIDLELQSGQIHALMGENGAGKSTLMNILTGLFPASTGTIYIDGEERTFSNPQEAEEFGISFIHQEMNTWPEMTVLENLFLGREIKTTFGLLNQKLMRQKALETFKRLGVTIPLDIPIGNLSVGQQQMIEIAKSLLNQLSILVMDEPTAALTDRETENLFRVIRGLKQEGVGVVYISHRMEEIFKITDFVTVMRDGVIVDTKETSLTNSDELVKKMVGRKLEDYYPEKHSEIGPVAFEVSNLCGDNFEDVSFYVRKGEILGFSGLMGAGRTEVMRTIFGIDKKKSGKVKIDDQEITITTPSQAIKQGIGFLTENRKDEGLILDFNIKDNMTLPSTKDFSKHGFFDEKTSTTFVQQLINRLYIKSGRPDLEVGNLSGGNQQKVVLAKWIGIAPKVLILDEPTRGVDVGAKREIYQLMNELADRGVPIVMVSSDLPEILGVSDRIMVMHEGRISGELSRKEADQEKVMQLATGGK</sequence>
<evidence type="ECO:0000313" key="12">
    <source>
        <dbReference type="EMBL" id="KLJ27920.1"/>
    </source>
</evidence>
<dbReference type="Proteomes" id="UP000256718">
    <property type="component" value="Unassembled WGS sequence"/>
</dbReference>
<keyword evidence="4" id="KW-1003">Cell membrane</keyword>
<keyword evidence="7" id="KW-0547">Nucleotide-binding</keyword>
<dbReference type="EMBL" id="LCVB01000034">
    <property type="protein sequence ID" value="KLJ27920.1"/>
    <property type="molecule type" value="Genomic_DNA"/>
</dbReference>
<dbReference type="InterPro" id="IPR027417">
    <property type="entry name" value="P-loop_NTPase"/>
</dbReference>
<dbReference type="EMBL" id="MAWT01000003">
    <property type="protein sequence ID" value="OCM72637.1"/>
    <property type="molecule type" value="Genomic_DNA"/>
</dbReference>
<evidence type="ECO:0000256" key="6">
    <source>
        <dbReference type="ARBA" id="ARBA00022737"/>
    </source>
</evidence>
<dbReference type="Proteomes" id="UP000093122">
    <property type="component" value="Unassembled WGS sequence"/>
</dbReference>
<feature type="domain" description="ABC transporter" evidence="11">
    <location>
        <begin position="3"/>
        <end position="239"/>
    </location>
</feature>
<dbReference type="PANTHER" id="PTHR43790">
    <property type="entry name" value="CARBOHYDRATE TRANSPORT ATP-BINDING PROTEIN MG119-RELATED"/>
    <property type="match status" value="1"/>
</dbReference>
<dbReference type="GO" id="GO:0016887">
    <property type="term" value="F:ATP hydrolysis activity"/>
    <property type="evidence" value="ECO:0007669"/>
    <property type="project" value="InterPro"/>
</dbReference>
<evidence type="ECO:0000313" key="15">
    <source>
        <dbReference type="Proteomes" id="UP000035174"/>
    </source>
</evidence>
<keyword evidence="5" id="KW-0762">Sugar transport</keyword>
<keyword evidence="3" id="KW-0813">Transport</keyword>
<reference evidence="12 15" key="1">
    <citation type="journal article" date="2015" name="PLoS ONE">
        <title>Genomic analysis reveals the molecular basis for capsule loss in the group B streptococcus population.</title>
        <authorList>
            <consortium name="DEVANI Consortium"/>
            <person name="Rosini R."/>
            <person name="Campisi E."/>
            <person name="De Chiara M."/>
            <person name="Tettelin H."/>
            <person name="Rinaudo D."/>
            <person name="Toniolo C."/>
            <person name="Metruccio M."/>
            <person name="Guidotti S."/>
            <person name="Sorensen U.B."/>
            <person name="Kilian M."/>
            <person name="Ramirez M."/>
            <person name="Janulczyk R."/>
            <person name="Donati C."/>
            <person name="Grandi G."/>
            <person name="Margarit I."/>
        </authorList>
    </citation>
    <scope>NUCLEOTIDE SEQUENCE [LARGE SCALE GENOMIC DNA]</scope>
    <source>
        <strain evidence="12 15">ES-PW-063</strain>
    </source>
</reference>
<dbReference type="EMBL" id="QHGZ01000218">
    <property type="protein sequence ID" value="RDY78044.1"/>
    <property type="molecule type" value="Genomic_DNA"/>
</dbReference>
<dbReference type="CDD" id="cd03216">
    <property type="entry name" value="ABC_Carb_Monos_I"/>
    <property type="match status" value="1"/>
</dbReference>
<dbReference type="PROSITE" id="PS50893">
    <property type="entry name" value="ABC_TRANSPORTER_2"/>
    <property type="match status" value="2"/>
</dbReference>
<evidence type="ECO:0000259" key="11">
    <source>
        <dbReference type="PROSITE" id="PS50893"/>
    </source>
</evidence>
<dbReference type="PANTHER" id="PTHR43790:SF3">
    <property type="entry name" value="D-ALLOSE IMPORT ATP-BINDING PROTEIN ALSA-RELATED"/>
    <property type="match status" value="1"/>
</dbReference>
<dbReference type="RefSeq" id="WP_000687230.1">
    <property type="nucleotide sequence ID" value="NZ_AP018935.1"/>
</dbReference>
<evidence type="ECO:0000256" key="5">
    <source>
        <dbReference type="ARBA" id="ARBA00022597"/>
    </source>
</evidence>
<dbReference type="Pfam" id="PF00005">
    <property type="entry name" value="ABC_tran"/>
    <property type="match status" value="2"/>
</dbReference>
<feature type="domain" description="ABC transporter" evidence="11">
    <location>
        <begin position="238"/>
        <end position="492"/>
    </location>
</feature>
<keyword evidence="9" id="KW-1278">Translocase</keyword>
<evidence type="ECO:0000256" key="1">
    <source>
        <dbReference type="ARBA" id="ARBA00004202"/>
    </source>
</evidence>